<sequence>MDEKTVISSKAGSASAVEYVDPIYPQDEENFMTDEMKRRRRKIYRRVDLRMIPILGALYAISGIDRTNLSAARVAGMHKDLEFQFGERYSIVLLVFFITYFLFEIPSNIILRSVGAARWLSFIALSWGAVILGEHYFQRPAPEHVHMLVVRLLLGLFEAGFFPGCMYLISCWYQRYQVHQRIAWFYSINIVANAFGSLLAYGIIRMEGLGGLRGWRWIFVIEGLITCLLAILGYFLIIDFPDKIAGFKRPFLTAEDVEVIKAGLNQDRADAEHDPFTGVKVFQTLCRWQLWIYSLLFMCMAIGVYGYAYFSPVILQGLGYSTGKVFLLLAPPALVSVPVAIIVSYFADKTRMRAPFIAALAVMCTVGYILIAYTKQNGVKYFGVFLGIAGANGSLPAILAWQANNIRGQSTRAVASGLQVAFGAIGGIYASLTFMEKEAPSYPSGLWAGVAAQLFIVVACVFMTAFHYIQNKKADRGEILIESLEGFRYTY</sequence>
<dbReference type="FunFam" id="1.20.1250.20:FF:000018">
    <property type="entry name" value="MFS transporter permease"/>
    <property type="match status" value="1"/>
</dbReference>
<proteinExistence type="predicted"/>
<feature type="transmembrane region" description="Helical" evidence="6">
    <location>
        <begin position="379"/>
        <end position="401"/>
    </location>
</feature>
<keyword evidence="4 6" id="KW-1133">Transmembrane helix</keyword>
<gene>
    <name evidence="8" type="ORF">ACO22_04257</name>
</gene>
<evidence type="ECO:0000313" key="9">
    <source>
        <dbReference type="Proteomes" id="UP000242814"/>
    </source>
</evidence>
<keyword evidence="3 6" id="KW-0812">Transmembrane</keyword>
<feature type="transmembrane region" description="Helical" evidence="6">
    <location>
        <begin position="89"/>
        <end position="107"/>
    </location>
</feature>
<evidence type="ECO:0000256" key="3">
    <source>
        <dbReference type="ARBA" id="ARBA00022692"/>
    </source>
</evidence>
<evidence type="ECO:0000256" key="1">
    <source>
        <dbReference type="ARBA" id="ARBA00004141"/>
    </source>
</evidence>
<dbReference type="Pfam" id="PF07690">
    <property type="entry name" value="MFS_1"/>
    <property type="match status" value="1"/>
</dbReference>
<feature type="transmembrane region" description="Helical" evidence="6">
    <location>
        <begin position="149"/>
        <end position="170"/>
    </location>
</feature>
<evidence type="ECO:0000259" key="7">
    <source>
        <dbReference type="PROSITE" id="PS50850"/>
    </source>
</evidence>
<dbReference type="GO" id="GO:0016020">
    <property type="term" value="C:membrane"/>
    <property type="evidence" value="ECO:0007669"/>
    <property type="project" value="UniProtKB-SubCell"/>
</dbReference>
<feature type="transmembrane region" description="Helical" evidence="6">
    <location>
        <begin position="119"/>
        <end position="137"/>
    </location>
</feature>
<evidence type="ECO:0000256" key="4">
    <source>
        <dbReference type="ARBA" id="ARBA00022989"/>
    </source>
</evidence>
<evidence type="ECO:0000313" key="8">
    <source>
        <dbReference type="EMBL" id="ODH27260.1"/>
    </source>
</evidence>
<dbReference type="SUPFAM" id="SSF103473">
    <property type="entry name" value="MFS general substrate transporter"/>
    <property type="match status" value="1"/>
</dbReference>
<protein>
    <recommendedName>
        <fullName evidence="7">Major facilitator superfamily (MFS) profile domain-containing protein</fullName>
    </recommendedName>
</protein>
<feature type="transmembrane region" description="Helical" evidence="6">
    <location>
        <begin position="216"/>
        <end position="238"/>
    </location>
</feature>
<feature type="transmembrane region" description="Helical" evidence="6">
    <location>
        <begin position="413"/>
        <end position="434"/>
    </location>
</feature>
<dbReference type="Proteomes" id="UP000242814">
    <property type="component" value="Unassembled WGS sequence"/>
</dbReference>
<reference evidence="8 9" key="1">
    <citation type="submission" date="2016-06" db="EMBL/GenBank/DDBJ databases">
        <authorList>
            <person name="Kjaerup R.B."/>
            <person name="Dalgaard T.S."/>
            <person name="Juul-Madsen H.R."/>
        </authorList>
    </citation>
    <scope>NUCLEOTIDE SEQUENCE [LARGE SCALE GENOMIC DNA]</scope>
    <source>
        <strain evidence="8 9">Pb300</strain>
    </source>
</reference>
<feature type="transmembrane region" description="Helical" evidence="6">
    <location>
        <begin position="182"/>
        <end position="204"/>
    </location>
</feature>
<feature type="transmembrane region" description="Helical" evidence="6">
    <location>
        <begin position="290"/>
        <end position="310"/>
    </location>
</feature>
<keyword evidence="2" id="KW-0813">Transport</keyword>
<keyword evidence="5 6" id="KW-0472">Membrane</keyword>
<comment type="caution">
    <text evidence="8">The sequence shown here is derived from an EMBL/GenBank/DDBJ whole genome shotgun (WGS) entry which is preliminary data.</text>
</comment>
<dbReference type="InterPro" id="IPR011701">
    <property type="entry name" value="MFS"/>
</dbReference>
<dbReference type="InterPro" id="IPR036259">
    <property type="entry name" value="MFS_trans_sf"/>
</dbReference>
<evidence type="ECO:0000256" key="2">
    <source>
        <dbReference type="ARBA" id="ARBA00022448"/>
    </source>
</evidence>
<feature type="domain" description="Major facilitator superfamily (MFS) profile" evidence="7">
    <location>
        <begin position="51"/>
        <end position="477"/>
    </location>
</feature>
<dbReference type="VEuPathDB" id="FungiDB:PADG_08430"/>
<dbReference type="InterPro" id="IPR020846">
    <property type="entry name" value="MFS_dom"/>
</dbReference>
<dbReference type="PANTHER" id="PTHR43791:SF3">
    <property type="entry name" value="MAJOR FACILITATOR SUPERFAMILY (MFS) PROFILE DOMAIN-CONTAINING PROTEIN"/>
    <property type="match status" value="1"/>
</dbReference>
<dbReference type="Gene3D" id="1.20.1250.20">
    <property type="entry name" value="MFS general substrate transporter like domains"/>
    <property type="match status" value="2"/>
</dbReference>
<dbReference type="PROSITE" id="PS50850">
    <property type="entry name" value="MFS"/>
    <property type="match status" value="1"/>
</dbReference>
<evidence type="ECO:0000256" key="6">
    <source>
        <dbReference type="SAM" id="Phobius"/>
    </source>
</evidence>
<dbReference type="EMBL" id="LZYO01000164">
    <property type="protein sequence ID" value="ODH27260.1"/>
    <property type="molecule type" value="Genomic_DNA"/>
</dbReference>
<accession>A0A1D2JDN0</accession>
<feature type="transmembrane region" description="Helical" evidence="6">
    <location>
        <begin position="325"/>
        <end position="347"/>
    </location>
</feature>
<dbReference type="AlphaFoldDB" id="A0A1D2JDN0"/>
<feature type="transmembrane region" description="Helical" evidence="6">
    <location>
        <begin position="354"/>
        <end position="373"/>
    </location>
</feature>
<dbReference type="PANTHER" id="PTHR43791">
    <property type="entry name" value="PERMEASE-RELATED"/>
    <property type="match status" value="1"/>
</dbReference>
<name>A0A1D2JDN0_PARBR</name>
<dbReference type="FunFam" id="1.20.1250.20:FF:000013">
    <property type="entry name" value="MFS general substrate transporter"/>
    <property type="match status" value="1"/>
</dbReference>
<organism evidence="8 9">
    <name type="scientific">Paracoccidioides brasiliensis</name>
    <dbReference type="NCBI Taxonomy" id="121759"/>
    <lineage>
        <taxon>Eukaryota</taxon>
        <taxon>Fungi</taxon>
        <taxon>Dikarya</taxon>
        <taxon>Ascomycota</taxon>
        <taxon>Pezizomycotina</taxon>
        <taxon>Eurotiomycetes</taxon>
        <taxon>Eurotiomycetidae</taxon>
        <taxon>Onygenales</taxon>
        <taxon>Ajellomycetaceae</taxon>
        <taxon>Paracoccidioides</taxon>
    </lineage>
</organism>
<feature type="transmembrane region" description="Helical" evidence="6">
    <location>
        <begin position="47"/>
        <end position="64"/>
    </location>
</feature>
<comment type="subcellular location">
    <subcellularLocation>
        <location evidence="1">Membrane</location>
        <topology evidence="1">Multi-pass membrane protein</topology>
    </subcellularLocation>
</comment>
<dbReference type="GO" id="GO:0022857">
    <property type="term" value="F:transmembrane transporter activity"/>
    <property type="evidence" value="ECO:0007669"/>
    <property type="project" value="InterPro"/>
</dbReference>
<feature type="transmembrane region" description="Helical" evidence="6">
    <location>
        <begin position="446"/>
        <end position="469"/>
    </location>
</feature>
<dbReference type="VEuPathDB" id="FungiDB:PABG_07358"/>
<evidence type="ECO:0000256" key="5">
    <source>
        <dbReference type="ARBA" id="ARBA00023136"/>
    </source>
</evidence>